<name>A0A4R6GKC8_9BURK</name>
<dbReference type="Proteomes" id="UP000294737">
    <property type="component" value="Unassembled WGS sequence"/>
</dbReference>
<organism evidence="1 2">
    <name type="scientific">Herminiimonas fonticola</name>
    <dbReference type="NCBI Taxonomy" id="303380"/>
    <lineage>
        <taxon>Bacteria</taxon>
        <taxon>Pseudomonadati</taxon>
        <taxon>Pseudomonadota</taxon>
        <taxon>Betaproteobacteria</taxon>
        <taxon>Burkholderiales</taxon>
        <taxon>Oxalobacteraceae</taxon>
        <taxon>Herminiimonas</taxon>
    </lineage>
</organism>
<dbReference type="RefSeq" id="WP_112991474.1">
    <property type="nucleotide sequence ID" value="NZ_PTLZ01000001.1"/>
</dbReference>
<reference evidence="1 2" key="1">
    <citation type="submission" date="2019-03" db="EMBL/GenBank/DDBJ databases">
        <title>Genomic Encyclopedia of Type Strains, Phase IV (KMG-IV): sequencing the most valuable type-strain genomes for metagenomic binning, comparative biology and taxonomic classification.</title>
        <authorList>
            <person name="Goeker M."/>
        </authorList>
    </citation>
    <scope>NUCLEOTIDE SEQUENCE [LARGE SCALE GENOMIC DNA]</scope>
    <source>
        <strain evidence="1 2">DSM 18555</strain>
    </source>
</reference>
<protein>
    <submittedName>
        <fullName evidence="1">AlpA family transcriptional regulator</fullName>
    </submittedName>
</protein>
<proteinExistence type="predicted"/>
<dbReference type="AlphaFoldDB" id="A0A4R6GKC8"/>
<gene>
    <name evidence="1" type="ORF">EV677_1341</name>
</gene>
<sequence length="172" mass="19212">MEYEFTLKYLLRENDCNLDQLVERFGACGCNDALIGIGQEGRIGLKFTREATSARDAIKSAIVSIRNVVPTAKLIEAGPDYVELADTAEVLGMTRQKLRKLMLSSVSFPPPVHEGSSCLWHLSDLLKWLQEKGYLVSDSVRDVSITTRHINVTKEMLQLSAETQLEMAELLP</sequence>
<evidence type="ECO:0000313" key="2">
    <source>
        <dbReference type="Proteomes" id="UP000294737"/>
    </source>
</evidence>
<dbReference type="OrthoDB" id="7860618at2"/>
<keyword evidence="2" id="KW-1185">Reference proteome</keyword>
<dbReference type="EMBL" id="SNWF01000004">
    <property type="protein sequence ID" value="TDN94784.1"/>
    <property type="molecule type" value="Genomic_DNA"/>
</dbReference>
<comment type="caution">
    <text evidence="1">The sequence shown here is derived from an EMBL/GenBank/DDBJ whole genome shotgun (WGS) entry which is preliminary data.</text>
</comment>
<accession>A0A4R6GKC8</accession>
<evidence type="ECO:0000313" key="1">
    <source>
        <dbReference type="EMBL" id="TDN94784.1"/>
    </source>
</evidence>